<dbReference type="GO" id="GO:0006935">
    <property type="term" value="P:chemotaxis"/>
    <property type="evidence" value="ECO:0007669"/>
    <property type="project" value="UniProtKB-KW"/>
</dbReference>
<dbReference type="CDD" id="cd17593">
    <property type="entry name" value="REC_CheC-like"/>
    <property type="match status" value="1"/>
</dbReference>
<proteinExistence type="predicted"/>
<organism evidence="4">
    <name type="scientific">hydrothermal vent metagenome</name>
    <dbReference type="NCBI Taxonomy" id="652676"/>
    <lineage>
        <taxon>unclassified sequences</taxon>
        <taxon>metagenomes</taxon>
        <taxon>ecological metagenomes</taxon>
    </lineage>
</organism>
<dbReference type="PANTHER" id="PTHR44591">
    <property type="entry name" value="STRESS RESPONSE REGULATOR PROTEIN 1"/>
    <property type="match status" value="1"/>
</dbReference>
<dbReference type="InterPro" id="IPR028976">
    <property type="entry name" value="CheC-like_sf"/>
</dbReference>
<dbReference type="PANTHER" id="PTHR44591:SF24">
    <property type="entry name" value="PROTEIN-GLUTAMATE METHYLESTERASE_PROTEIN-GLUTAMINE GLUTAMINASE 1"/>
    <property type="match status" value="1"/>
</dbReference>
<name>A0A3B0YNG7_9ZZZZ</name>
<keyword evidence="1" id="KW-0145">Chemotaxis</keyword>
<evidence type="ECO:0000256" key="1">
    <source>
        <dbReference type="ARBA" id="ARBA00022500"/>
    </source>
</evidence>
<dbReference type="AlphaFoldDB" id="A0A3B0YNG7"/>
<dbReference type="SUPFAM" id="SSF52172">
    <property type="entry name" value="CheY-like"/>
    <property type="match status" value="1"/>
</dbReference>
<dbReference type="Pfam" id="PF00072">
    <property type="entry name" value="Response_reg"/>
    <property type="match status" value="1"/>
</dbReference>
<dbReference type="InterPro" id="IPR011006">
    <property type="entry name" value="CheY-like_superfamily"/>
</dbReference>
<dbReference type="SMART" id="SM00448">
    <property type="entry name" value="REC"/>
    <property type="match status" value="1"/>
</dbReference>
<feature type="domain" description="Response regulatory" evidence="3">
    <location>
        <begin position="4"/>
        <end position="119"/>
    </location>
</feature>
<keyword evidence="2" id="KW-0597">Phosphoprotein</keyword>
<evidence type="ECO:0000256" key="2">
    <source>
        <dbReference type="ARBA" id="ARBA00022553"/>
    </source>
</evidence>
<evidence type="ECO:0000313" key="4">
    <source>
        <dbReference type="EMBL" id="VAW80911.1"/>
    </source>
</evidence>
<dbReference type="EMBL" id="UOFK01000240">
    <property type="protein sequence ID" value="VAW80911.1"/>
    <property type="molecule type" value="Genomic_DNA"/>
</dbReference>
<dbReference type="PROSITE" id="PS50110">
    <property type="entry name" value="RESPONSE_REGULATORY"/>
    <property type="match status" value="1"/>
</dbReference>
<gene>
    <name evidence="4" type="ORF">MNBD_GAMMA13-1682</name>
</gene>
<dbReference type="CDD" id="cd17910">
    <property type="entry name" value="CheC_ClassII"/>
    <property type="match status" value="1"/>
</dbReference>
<dbReference type="Gene3D" id="3.40.50.2300">
    <property type="match status" value="1"/>
</dbReference>
<dbReference type="InterPro" id="IPR001789">
    <property type="entry name" value="Sig_transdc_resp-reg_receiver"/>
</dbReference>
<sequence length="329" mass="35759">MPTQILICDDSSFACKQLARSLPQDWDASISFAANGKEGLEAVRAGKAELLFLDLNMPVMDGYQVLKAIRKDDLPSMVIVVSGDIQPEAHTRVMSMGALAFVEKPVDPELIGTILTEYGIEIKSASRKQEVDITVEHSDCYQEVANVAMGRAGDLLARLLGAFVRLPVPEVSMLTAPDLSELLTNVDEDDAITAVCQGFIGAGIAGEALLVFNKSSAQDIADLFKYEGTLDEHVELELLMDISGILIAACLNGIADQLDISFSQGQPVILGGDEKIGKTIEKNVSLWNEILVIKIEYAIENKNIHCDLFLLFTEDSIPALNERVSYISI</sequence>
<reference evidence="4" key="1">
    <citation type="submission" date="2018-06" db="EMBL/GenBank/DDBJ databases">
        <authorList>
            <person name="Zhirakovskaya E."/>
        </authorList>
    </citation>
    <scope>NUCLEOTIDE SEQUENCE</scope>
</reference>
<dbReference type="SUPFAM" id="SSF103039">
    <property type="entry name" value="CheC-like"/>
    <property type="match status" value="1"/>
</dbReference>
<dbReference type="GO" id="GO:0000160">
    <property type="term" value="P:phosphorelay signal transduction system"/>
    <property type="evidence" value="ECO:0007669"/>
    <property type="project" value="InterPro"/>
</dbReference>
<dbReference type="InterPro" id="IPR050595">
    <property type="entry name" value="Bact_response_regulator"/>
</dbReference>
<dbReference type="Gene3D" id="3.40.1550.10">
    <property type="entry name" value="CheC-like"/>
    <property type="match status" value="1"/>
</dbReference>
<protein>
    <submittedName>
        <fullName evidence="4">Chemotaxis protein CheC -- inhibitor of MCP methylation</fullName>
    </submittedName>
</protein>
<accession>A0A3B0YNG7</accession>
<evidence type="ECO:0000259" key="3">
    <source>
        <dbReference type="PROSITE" id="PS50110"/>
    </source>
</evidence>